<evidence type="ECO:0000256" key="1">
    <source>
        <dbReference type="SAM" id="MobiDB-lite"/>
    </source>
</evidence>
<accession>A0AAV1S5Z5</accession>
<gene>
    <name evidence="2" type="ORF">DCAF_LOCUS18475</name>
</gene>
<name>A0AAV1S5Z5_9ROSI</name>
<dbReference type="AlphaFoldDB" id="A0AAV1S5Z5"/>
<proteinExistence type="predicted"/>
<sequence length="80" mass="9102">MKGEKPMKDEYVHPSRMQLPIGKMSLLKLGMPMDRNSRGLQSRSRGSMVPDSNCLGSESPGITIRDEKYIRAEYSKWAEL</sequence>
<evidence type="ECO:0000313" key="3">
    <source>
        <dbReference type="Proteomes" id="UP001314170"/>
    </source>
</evidence>
<evidence type="ECO:0000313" key="2">
    <source>
        <dbReference type="EMBL" id="CAK7345813.1"/>
    </source>
</evidence>
<dbReference type="Proteomes" id="UP001314170">
    <property type="component" value="Unassembled WGS sequence"/>
</dbReference>
<comment type="caution">
    <text evidence="2">The sequence shown here is derived from an EMBL/GenBank/DDBJ whole genome shotgun (WGS) entry which is preliminary data.</text>
</comment>
<keyword evidence="3" id="KW-1185">Reference proteome</keyword>
<organism evidence="2 3">
    <name type="scientific">Dovyalis caffra</name>
    <dbReference type="NCBI Taxonomy" id="77055"/>
    <lineage>
        <taxon>Eukaryota</taxon>
        <taxon>Viridiplantae</taxon>
        <taxon>Streptophyta</taxon>
        <taxon>Embryophyta</taxon>
        <taxon>Tracheophyta</taxon>
        <taxon>Spermatophyta</taxon>
        <taxon>Magnoliopsida</taxon>
        <taxon>eudicotyledons</taxon>
        <taxon>Gunneridae</taxon>
        <taxon>Pentapetalae</taxon>
        <taxon>rosids</taxon>
        <taxon>fabids</taxon>
        <taxon>Malpighiales</taxon>
        <taxon>Salicaceae</taxon>
        <taxon>Flacourtieae</taxon>
        <taxon>Dovyalis</taxon>
    </lineage>
</organism>
<reference evidence="2 3" key="1">
    <citation type="submission" date="2024-01" db="EMBL/GenBank/DDBJ databases">
        <authorList>
            <person name="Waweru B."/>
        </authorList>
    </citation>
    <scope>NUCLEOTIDE SEQUENCE [LARGE SCALE GENOMIC DNA]</scope>
</reference>
<feature type="region of interest" description="Disordered" evidence="1">
    <location>
        <begin position="33"/>
        <end position="60"/>
    </location>
</feature>
<dbReference type="EMBL" id="CAWUPB010001168">
    <property type="protein sequence ID" value="CAK7345813.1"/>
    <property type="molecule type" value="Genomic_DNA"/>
</dbReference>
<protein>
    <submittedName>
        <fullName evidence="2">Uncharacterized protein</fullName>
    </submittedName>
</protein>